<name>A0A5J4T9T2_9EUKA</name>
<proteinExistence type="predicted"/>
<gene>
    <name evidence="1" type="ORF">EZS28_050288</name>
</gene>
<feature type="non-terminal residue" evidence="1">
    <location>
        <position position="256"/>
    </location>
</feature>
<evidence type="ECO:0000313" key="1">
    <source>
        <dbReference type="EMBL" id="KAA6354185.1"/>
    </source>
</evidence>
<protein>
    <submittedName>
        <fullName evidence="1">Uncharacterized protein</fullName>
    </submittedName>
</protein>
<sequence length="256" mass="28089">MLAPIQESCAIQLEGLRASEILIKNSTFDNRSPPNDNKQYEFKITLPSGMNPDDLKSKFKDIKLGIISFPVAVKVFPSTYYGRESCTSYIANFDDVNTISCAMIIIRAQEQFGLTNKAERVLFIYGSFTENDLRTDDLTISFRGSNIQTPSENISFQPNLPISSNPLDNSLFRIRDGGKVTLTDLYIQRSNIAGSENAPIVIIKSGAAQQSNGQQKNAAGQIVINKCILEGGNSATSDAWYNLGLAETCNVGYYAA</sequence>
<reference evidence="1 2" key="1">
    <citation type="submission" date="2019-03" db="EMBL/GenBank/DDBJ databases">
        <title>Single cell metagenomics reveals metabolic interactions within the superorganism composed of flagellate Streblomastix strix and complex community of Bacteroidetes bacteria on its surface.</title>
        <authorList>
            <person name="Treitli S.C."/>
            <person name="Kolisko M."/>
            <person name="Husnik F."/>
            <person name="Keeling P."/>
            <person name="Hampl V."/>
        </authorList>
    </citation>
    <scope>NUCLEOTIDE SEQUENCE [LARGE SCALE GENOMIC DNA]</scope>
    <source>
        <strain evidence="1">ST1C</strain>
    </source>
</reference>
<accession>A0A5J4T9T2</accession>
<organism evidence="1 2">
    <name type="scientific">Streblomastix strix</name>
    <dbReference type="NCBI Taxonomy" id="222440"/>
    <lineage>
        <taxon>Eukaryota</taxon>
        <taxon>Metamonada</taxon>
        <taxon>Preaxostyla</taxon>
        <taxon>Oxymonadida</taxon>
        <taxon>Streblomastigidae</taxon>
        <taxon>Streblomastix</taxon>
    </lineage>
</organism>
<dbReference type="AlphaFoldDB" id="A0A5J4T9T2"/>
<dbReference type="Proteomes" id="UP000324800">
    <property type="component" value="Unassembled WGS sequence"/>
</dbReference>
<comment type="caution">
    <text evidence="1">The sequence shown here is derived from an EMBL/GenBank/DDBJ whole genome shotgun (WGS) entry which is preliminary data.</text>
</comment>
<evidence type="ECO:0000313" key="2">
    <source>
        <dbReference type="Proteomes" id="UP000324800"/>
    </source>
</evidence>
<dbReference type="EMBL" id="SNRW01036748">
    <property type="protein sequence ID" value="KAA6354185.1"/>
    <property type="molecule type" value="Genomic_DNA"/>
</dbReference>